<proteinExistence type="predicted"/>
<reference evidence="1" key="1">
    <citation type="submission" date="2020-03" db="EMBL/GenBank/DDBJ databases">
        <authorList>
            <person name="Weist P."/>
        </authorList>
    </citation>
    <scope>NUCLEOTIDE SEQUENCE</scope>
</reference>
<gene>
    <name evidence="1" type="ORF">PLEPLA_LOCUS16887</name>
</gene>
<evidence type="ECO:0000313" key="2">
    <source>
        <dbReference type="Proteomes" id="UP001153269"/>
    </source>
</evidence>
<dbReference type="EMBL" id="CADEAL010001101">
    <property type="protein sequence ID" value="CAB1428912.1"/>
    <property type="molecule type" value="Genomic_DNA"/>
</dbReference>
<name>A0A9N7YJ91_PLEPL</name>
<organism evidence="1 2">
    <name type="scientific">Pleuronectes platessa</name>
    <name type="common">European plaice</name>
    <dbReference type="NCBI Taxonomy" id="8262"/>
    <lineage>
        <taxon>Eukaryota</taxon>
        <taxon>Metazoa</taxon>
        <taxon>Chordata</taxon>
        <taxon>Craniata</taxon>
        <taxon>Vertebrata</taxon>
        <taxon>Euteleostomi</taxon>
        <taxon>Actinopterygii</taxon>
        <taxon>Neopterygii</taxon>
        <taxon>Teleostei</taxon>
        <taxon>Neoteleostei</taxon>
        <taxon>Acanthomorphata</taxon>
        <taxon>Carangaria</taxon>
        <taxon>Pleuronectiformes</taxon>
        <taxon>Pleuronectoidei</taxon>
        <taxon>Pleuronectidae</taxon>
        <taxon>Pleuronectes</taxon>
    </lineage>
</organism>
<protein>
    <submittedName>
        <fullName evidence="1">Uncharacterized protein</fullName>
    </submittedName>
</protein>
<sequence>MDRHICVVCLTFTSHGGAERRQRRRGANRGEVMQSRRSRLAAWEWCLQPCAMLSLQMHSRDSVVESSSVFLSQLLGASRRVPPAVAVAEVGEKGRARHASRVAAADRVATERLLPQPRHVPSGFTTNMNIGQ</sequence>
<evidence type="ECO:0000313" key="1">
    <source>
        <dbReference type="EMBL" id="CAB1428912.1"/>
    </source>
</evidence>
<dbReference type="AlphaFoldDB" id="A0A9N7YJ91"/>
<accession>A0A9N7YJ91</accession>
<dbReference type="Proteomes" id="UP001153269">
    <property type="component" value="Unassembled WGS sequence"/>
</dbReference>
<keyword evidence="2" id="KW-1185">Reference proteome</keyword>
<comment type="caution">
    <text evidence="1">The sequence shown here is derived from an EMBL/GenBank/DDBJ whole genome shotgun (WGS) entry which is preliminary data.</text>
</comment>